<dbReference type="EMBL" id="MT142404">
    <property type="protein sequence ID" value="QJA80036.1"/>
    <property type="molecule type" value="Genomic_DNA"/>
</dbReference>
<dbReference type="EMBL" id="MT144951">
    <property type="protein sequence ID" value="QJI01786.1"/>
    <property type="molecule type" value="Genomic_DNA"/>
</dbReference>
<dbReference type="EMBL" id="MT142975">
    <property type="protein sequence ID" value="QJA91280.1"/>
    <property type="molecule type" value="Genomic_DNA"/>
</dbReference>
<dbReference type="AlphaFoldDB" id="A0A6M3L9B6"/>
<evidence type="ECO:0000313" key="1">
    <source>
        <dbReference type="EMBL" id="QJA80036.1"/>
    </source>
</evidence>
<gene>
    <name evidence="1" type="ORF">MM415A00786_0004</name>
    <name evidence="2" type="ORF">MM415B03411_0011</name>
    <name evidence="3" type="ORF">TM448B02776_0004</name>
</gene>
<proteinExistence type="predicted"/>
<accession>A0A6M3L9B6</accession>
<reference evidence="2" key="1">
    <citation type="submission" date="2020-03" db="EMBL/GenBank/DDBJ databases">
        <title>The deep terrestrial virosphere.</title>
        <authorList>
            <person name="Holmfeldt K."/>
            <person name="Nilsson E."/>
            <person name="Simone D."/>
            <person name="Lopez-Fernandez M."/>
            <person name="Wu X."/>
            <person name="de Brujin I."/>
            <person name="Lundin D."/>
            <person name="Andersson A."/>
            <person name="Bertilsson S."/>
            <person name="Dopson M."/>
        </authorList>
    </citation>
    <scope>NUCLEOTIDE SEQUENCE</scope>
    <source>
        <strain evidence="1">MM415A00786</strain>
        <strain evidence="2">MM415B03411</strain>
        <strain evidence="3">TM448B02776</strain>
    </source>
</reference>
<organism evidence="2">
    <name type="scientific">viral metagenome</name>
    <dbReference type="NCBI Taxonomy" id="1070528"/>
    <lineage>
        <taxon>unclassified sequences</taxon>
        <taxon>metagenomes</taxon>
        <taxon>organismal metagenomes</taxon>
    </lineage>
</organism>
<protein>
    <submittedName>
        <fullName evidence="2">Uncharacterized protein</fullName>
    </submittedName>
</protein>
<name>A0A6M3L9B6_9ZZZZ</name>
<evidence type="ECO:0000313" key="3">
    <source>
        <dbReference type="EMBL" id="QJI01786.1"/>
    </source>
</evidence>
<sequence length="92" mass="10565">MKKLLITILIIVFVFIGCTMQKFTIPDEPIYKEFSITRYQDGVCMETADFVIFQSNIDKLWNYVSELRILLEELQSGVKAVEANSNGVVVKK</sequence>
<dbReference type="PROSITE" id="PS51257">
    <property type="entry name" value="PROKAR_LIPOPROTEIN"/>
    <property type="match status" value="1"/>
</dbReference>
<evidence type="ECO:0000313" key="2">
    <source>
        <dbReference type="EMBL" id="QJA91280.1"/>
    </source>
</evidence>